<dbReference type="PANTHER" id="PTHR37489">
    <property type="entry name" value="DUF3500 DOMAIN-CONTAINING PROTEIN"/>
    <property type="match status" value="1"/>
</dbReference>
<dbReference type="EMBL" id="BOON01000018">
    <property type="protein sequence ID" value="GII22415.1"/>
    <property type="molecule type" value="Genomic_DNA"/>
</dbReference>
<evidence type="ECO:0000313" key="1">
    <source>
        <dbReference type="EMBL" id="GII22415.1"/>
    </source>
</evidence>
<dbReference type="Pfam" id="PF12006">
    <property type="entry name" value="DUF3500"/>
    <property type="match status" value="1"/>
</dbReference>
<proteinExistence type="predicted"/>
<dbReference type="PANTHER" id="PTHR37489:SF1">
    <property type="entry name" value="DUF3500 DOMAIN-CONTAINING PROTEIN"/>
    <property type="match status" value="1"/>
</dbReference>
<comment type="caution">
    <text evidence="1">The sequence shown here is derived from an EMBL/GenBank/DDBJ whole genome shotgun (WGS) entry which is preliminary data.</text>
</comment>
<evidence type="ECO:0000313" key="2">
    <source>
        <dbReference type="Proteomes" id="UP000599074"/>
    </source>
</evidence>
<gene>
    <name evidence="1" type="ORF">Pme01_20120</name>
</gene>
<dbReference type="RefSeq" id="WP_168114440.1">
    <property type="nucleotide sequence ID" value="NZ_BOON01000018.1"/>
</dbReference>
<sequence length="315" mass="34298">MTQSTAAAMRTAAAALVDRLDEAHRAQGCHPFSDDGMRRWIEYRPQPRPGISLADLAGPARKATHRLLATGLSPHAYAQAMTIVALEEVLDRSEGWVRGRHSNDYWINVFGDPTGAGPWGWRFEGHHISVTMTVDGDRVYPTPVFLGANPATVSYAGQPVVRPLALEEDLARLLLDEMGVPGRALAVTADTAPADITSGQSARVAAPVIPLGIPAHRLGPAARELLDRLVAGYLDRLPPELARAEATRIDRRELHFAWEGPVRPGAGHYYRIQGPDLLIEYDNTQNDANHAHTVLRRPDSDFGGDVLAAHRAEAH</sequence>
<keyword evidence="2" id="KW-1185">Reference proteome</keyword>
<name>A0A8J3WZK2_9ACTN</name>
<evidence type="ECO:0008006" key="3">
    <source>
        <dbReference type="Google" id="ProtNLM"/>
    </source>
</evidence>
<accession>A0A8J3WZK2</accession>
<organism evidence="1 2">
    <name type="scientific">Planosporangium mesophilum</name>
    <dbReference type="NCBI Taxonomy" id="689768"/>
    <lineage>
        <taxon>Bacteria</taxon>
        <taxon>Bacillati</taxon>
        <taxon>Actinomycetota</taxon>
        <taxon>Actinomycetes</taxon>
        <taxon>Micromonosporales</taxon>
        <taxon>Micromonosporaceae</taxon>
        <taxon>Planosporangium</taxon>
    </lineage>
</organism>
<dbReference type="InterPro" id="IPR021889">
    <property type="entry name" value="DUF3500"/>
</dbReference>
<reference evidence="1" key="1">
    <citation type="submission" date="2021-01" db="EMBL/GenBank/DDBJ databases">
        <title>Whole genome shotgun sequence of Planosporangium mesophilum NBRC 109066.</title>
        <authorList>
            <person name="Komaki H."/>
            <person name="Tamura T."/>
        </authorList>
    </citation>
    <scope>NUCLEOTIDE SEQUENCE</scope>
    <source>
        <strain evidence="1">NBRC 109066</strain>
    </source>
</reference>
<dbReference type="Proteomes" id="UP000599074">
    <property type="component" value="Unassembled WGS sequence"/>
</dbReference>
<protein>
    <recommendedName>
        <fullName evidence="3">DUF3500 domain-containing protein</fullName>
    </recommendedName>
</protein>
<dbReference type="AlphaFoldDB" id="A0A8J3WZK2"/>